<reference evidence="3 5" key="2">
    <citation type="submission" date="2019-06" db="EMBL/GenBank/DDBJ databases">
        <title>Whole genome shotgun sequence of Corynebacterium flavescens NBRC 14136.</title>
        <authorList>
            <person name="Hosoyama A."/>
            <person name="Uohara A."/>
            <person name="Ohji S."/>
            <person name="Ichikawa N."/>
        </authorList>
    </citation>
    <scope>NUCLEOTIDE SEQUENCE [LARGE SCALE GENOMIC DNA]</scope>
    <source>
        <strain evidence="3 5">NBRC 14136</strain>
    </source>
</reference>
<accession>A0A1L7CNR7</accession>
<evidence type="ECO:0000313" key="4">
    <source>
        <dbReference type="Proteomes" id="UP000185479"/>
    </source>
</evidence>
<reference evidence="2 4" key="1">
    <citation type="submission" date="2014-08" db="EMBL/GenBank/DDBJ databases">
        <title>Complete genome sequence of Corynebacterium flavescens OJ8(T)(=DSM 20296(T)), isolated from cheese.</title>
        <authorList>
            <person name="Ruckert C."/>
            <person name="Albersmeier A."/>
            <person name="Winkler A."/>
            <person name="Kalinowski J."/>
        </authorList>
    </citation>
    <scope>NUCLEOTIDE SEQUENCE [LARGE SCALE GENOMIC DNA]</scope>
    <source>
        <strain evidence="2 4">OJ8</strain>
    </source>
</reference>
<dbReference type="EMBL" id="BJNB01000015">
    <property type="protein sequence ID" value="GEB97678.1"/>
    <property type="molecule type" value="Genomic_DNA"/>
</dbReference>
<dbReference type="Proteomes" id="UP000315353">
    <property type="component" value="Unassembled WGS sequence"/>
</dbReference>
<dbReference type="KEGG" id="cfc:CFLV_09940"/>
<dbReference type="STRING" id="28028.CFLV_09940"/>
<dbReference type="EMBL" id="CP009246">
    <property type="protein sequence ID" value="APT87455.1"/>
    <property type="molecule type" value="Genomic_DNA"/>
</dbReference>
<evidence type="ECO:0000313" key="3">
    <source>
        <dbReference type="EMBL" id="GEB97678.1"/>
    </source>
</evidence>
<protein>
    <submittedName>
        <fullName evidence="2">Uncharacterized protein</fullName>
    </submittedName>
</protein>
<keyword evidence="4" id="KW-1185">Reference proteome</keyword>
<dbReference type="AlphaFoldDB" id="A0A1L7CNR7"/>
<name>A0A1L7CNR7_CORFL</name>
<dbReference type="OrthoDB" id="4427092at2"/>
<organism evidence="2 4">
    <name type="scientific">Corynebacterium flavescens</name>
    <dbReference type="NCBI Taxonomy" id="28028"/>
    <lineage>
        <taxon>Bacteria</taxon>
        <taxon>Bacillati</taxon>
        <taxon>Actinomycetota</taxon>
        <taxon>Actinomycetes</taxon>
        <taxon>Mycobacteriales</taxon>
        <taxon>Corynebacteriaceae</taxon>
        <taxon>Corynebacterium</taxon>
    </lineage>
</organism>
<dbReference type="GeneID" id="82881012"/>
<gene>
    <name evidence="3" type="ORF">CFL01nite_11730</name>
    <name evidence="2" type="ORF">CFLV_09940</name>
</gene>
<proteinExistence type="predicted"/>
<evidence type="ECO:0000313" key="5">
    <source>
        <dbReference type="Proteomes" id="UP000315353"/>
    </source>
</evidence>
<feature type="compositionally biased region" description="Polar residues" evidence="1">
    <location>
        <begin position="1"/>
        <end position="34"/>
    </location>
</feature>
<feature type="compositionally biased region" description="Basic and acidic residues" evidence="1">
    <location>
        <begin position="85"/>
        <end position="116"/>
    </location>
</feature>
<feature type="region of interest" description="Disordered" evidence="1">
    <location>
        <begin position="83"/>
        <end position="116"/>
    </location>
</feature>
<dbReference type="RefSeq" id="WP_075730392.1">
    <property type="nucleotide sequence ID" value="NZ_BJNB01000015.1"/>
</dbReference>
<dbReference type="Proteomes" id="UP000185479">
    <property type="component" value="Chromosome"/>
</dbReference>
<evidence type="ECO:0000313" key="2">
    <source>
        <dbReference type="EMBL" id="APT87455.1"/>
    </source>
</evidence>
<evidence type="ECO:0000256" key="1">
    <source>
        <dbReference type="SAM" id="MobiDB-lite"/>
    </source>
</evidence>
<sequence length="176" mass="19863">MTINNEKAPASATNTHEGNNESDSSSNTVDTTPTLRMIRGGKSNGIHHFPYAGGTMDRNDSIALYVTIDDLYRGYEQGRFVLSEADVKAHDEESRAERRKEEERKQAARRREEREEQERLVIEKITGVWVGADDLQLELLAARRRGEDVTKWLDALVAIDDMDLKAAGLTQWGESE</sequence>
<feature type="region of interest" description="Disordered" evidence="1">
    <location>
        <begin position="1"/>
        <end position="41"/>
    </location>
</feature>